<organism evidence="2 3">
    <name type="scientific">Agaribacter marinus</name>
    <dbReference type="NCBI Taxonomy" id="1431249"/>
    <lineage>
        <taxon>Bacteria</taxon>
        <taxon>Pseudomonadati</taxon>
        <taxon>Pseudomonadota</taxon>
        <taxon>Gammaproteobacteria</taxon>
        <taxon>Alteromonadales</taxon>
        <taxon>Alteromonadaceae</taxon>
        <taxon>Agaribacter</taxon>
    </lineage>
</organism>
<dbReference type="EMBL" id="BSOT01000005">
    <property type="protein sequence ID" value="GLR70242.1"/>
    <property type="molecule type" value="Genomic_DNA"/>
</dbReference>
<evidence type="ECO:0000313" key="3">
    <source>
        <dbReference type="Proteomes" id="UP001156601"/>
    </source>
</evidence>
<reference evidence="2" key="1">
    <citation type="journal article" date="2014" name="Int. J. Syst. Evol. Microbiol.">
        <title>Complete genome sequence of Corynebacterium casei LMG S-19264T (=DSM 44701T), isolated from a smear-ripened cheese.</title>
        <authorList>
            <consortium name="US DOE Joint Genome Institute (JGI-PGF)"/>
            <person name="Walter F."/>
            <person name="Albersmeier A."/>
            <person name="Kalinowski J."/>
            <person name="Ruckert C."/>
        </authorList>
    </citation>
    <scope>NUCLEOTIDE SEQUENCE</scope>
    <source>
        <strain evidence="2">NBRC 110023</strain>
    </source>
</reference>
<dbReference type="SUPFAM" id="SSF160631">
    <property type="entry name" value="SMI1/KNR4-like"/>
    <property type="match status" value="1"/>
</dbReference>
<evidence type="ECO:0000313" key="2">
    <source>
        <dbReference type="EMBL" id="GLR70242.1"/>
    </source>
</evidence>
<feature type="domain" description="Knr4/Smi1-like" evidence="1">
    <location>
        <begin position="49"/>
        <end position="204"/>
    </location>
</feature>
<dbReference type="Gene3D" id="3.40.1580.10">
    <property type="entry name" value="SMI1/KNR4-like"/>
    <property type="match status" value="1"/>
</dbReference>
<reference evidence="2" key="2">
    <citation type="submission" date="2023-01" db="EMBL/GenBank/DDBJ databases">
        <title>Draft genome sequence of Agaribacter marinus strain NBRC 110023.</title>
        <authorList>
            <person name="Sun Q."/>
            <person name="Mori K."/>
        </authorList>
    </citation>
    <scope>NUCLEOTIDE SEQUENCE</scope>
    <source>
        <strain evidence="2">NBRC 110023</strain>
    </source>
</reference>
<dbReference type="InterPro" id="IPR016024">
    <property type="entry name" value="ARM-type_fold"/>
</dbReference>
<dbReference type="AlphaFoldDB" id="A0AA37SVP7"/>
<proteinExistence type="predicted"/>
<dbReference type="InterPro" id="IPR018958">
    <property type="entry name" value="Knr4/Smi1-like_dom"/>
</dbReference>
<dbReference type="RefSeq" id="WP_284216547.1">
    <property type="nucleotide sequence ID" value="NZ_BSOT01000005.1"/>
</dbReference>
<dbReference type="Proteomes" id="UP001156601">
    <property type="component" value="Unassembled WGS sequence"/>
</dbReference>
<sequence length="467" mass="53382">MKWLWKSAPAGKYSDQLTRIKKKLAKAKSFDKDLKVFGADSHKYKVGKCISKKQIAAFEERYSIGIPECYKSFLTHIGNGGISYCGSSAGPFYGIYPMEYDVNEFVDNPELSLHKTPSIFPRMSDNEWELLTSKINVDDISDEEYEEECHKIYSGLLCIGSQGCQSYHALILNGEHAGRIVNIDTELSKPKFAYEDNFLDWYERWLDEILLGILLQDGPSWFGYTMGGDGSQLLAYYFSSQTKEDKIEALAGLLKLADVTEKDCKQLLDIGLAEKLEIRRQAIQILAKFNYSMAKRPLSRLLQENDADCLAGCQAIYWYAKDNANEWVDILRTRLPSVENEETYRFITYILAESGTDYSDALIPFCSNRSEEIRVITYYALGKLKDKSSLVVVFSNGLADESPRVVHSTLQAFRGLKDKRIFKAYRQIIERFPKEEHFILINLGHHLKELGFSGRKDFAHRYDGGEI</sequence>
<dbReference type="SUPFAM" id="SSF48371">
    <property type="entry name" value="ARM repeat"/>
    <property type="match status" value="1"/>
</dbReference>
<dbReference type="SMART" id="SM00860">
    <property type="entry name" value="SMI1_KNR4"/>
    <property type="match status" value="1"/>
</dbReference>
<gene>
    <name evidence="2" type="ORF">GCM10007852_11500</name>
</gene>
<dbReference type="Pfam" id="PF09346">
    <property type="entry name" value="SMI1_KNR4"/>
    <property type="match status" value="1"/>
</dbReference>
<protein>
    <recommendedName>
        <fullName evidence="1">Knr4/Smi1-like domain-containing protein</fullName>
    </recommendedName>
</protein>
<dbReference type="InterPro" id="IPR011989">
    <property type="entry name" value="ARM-like"/>
</dbReference>
<evidence type="ECO:0000259" key="1">
    <source>
        <dbReference type="SMART" id="SM00860"/>
    </source>
</evidence>
<dbReference type="Gene3D" id="1.25.10.10">
    <property type="entry name" value="Leucine-rich Repeat Variant"/>
    <property type="match status" value="1"/>
</dbReference>
<name>A0AA37SVP7_9ALTE</name>
<comment type="caution">
    <text evidence="2">The sequence shown here is derived from an EMBL/GenBank/DDBJ whole genome shotgun (WGS) entry which is preliminary data.</text>
</comment>
<accession>A0AA37SVP7</accession>
<keyword evidence="3" id="KW-1185">Reference proteome</keyword>
<dbReference type="InterPro" id="IPR037883">
    <property type="entry name" value="Knr4/Smi1-like_sf"/>
</dbReference>